<organism evidence="3 4">
    <name type="scientific">Acidiphilium acidophilum</name>
    <name type="common">Thiobacillus acidophilus</name>
    <dbReference type="NCBI Taxonomy" id="76588"/>
    <lineage>
        <taxon>Bacteria</taxon>
        <taxon>Pseudomonadati</taxon>
        <taxon>Pseudomonadota</taxon>
        <taxon>Alphaproteobacteria</taxon>
        <taxon>Acetobacterales</taxon>
        <taxon>Acidocellaceae</taxon>
        <taxon>Acidiphilium</taxon>
    </lineage>
</organism>
<name>A0AAW9DMW6_ACIAO</name>
<protein>
    <submittedName>
        <fullName evidence="3">Bifunctional DNA primase/polymerase</fullName>
    </submittedName>
</protein>
<proteinExistence type="predicted"/>
<reference evidence="3 4" key="1">
    <citation type="submission" date="2023-11" db="EMBL/GenBank/DDBJ databases">
        <title>MicrobeMod: A computational toolkit for identifying prokaryotic methylation and restriction-modification with nanopore sequencing.</title>
        <authorList>
            <person name="Crits-Christoph A."/>
            <person name="Kang S.C."/>
            <person name="Lee H."/>
            <person name="Ostrov N."/>
        </authorList>
    </citation>
    <scope>NUCLEOTIDE SEQUENCE [LARGE SCALE GENOMIC DNA]</scope>
    <source>
        <strain evidence="3 4">DSMZ 700</strain>
    </source>
</reference>
<dbReference type="Pfam" id="PF09250">
    <property type="entry name" value="Prim-Pol"/>
    <property type="match status" value="1"/>
</dbReference>
<dbReference type="InterPro" id="IPR015330">
    <property type="entry name" value="DNA_primase/pol_bifunc_N"/>
</dbReference>
<dbReference type="RefSeq" id="WP_319613454.1">
    <property type="nucleotide sequence ID" value="NZ_JAWXYB010000018.1"/>
</dbReference>
<evidence type="ECO:0000259" key="1">
    <source>
        <dbReference type="SMART" id="SM00942"/>
    </source>
</evidence>
<dbReference type="InterPro" id="IPR014820">
    <property type="entry name" value="PriCT_1"/>
</dbReference>
<evidence type="ECO:0000313" key="4">
    <source>
        <dbReference type="Proteomes" id="UP001279553"/>
    </source>
</evidence>
<dbReference type="CDD" id="cd04859">
    <property type="entry name" value="Prim_Pol"/>
    <property type="match status" value="1"/>
</dbReference>
<dbReference type="AlphaFoldDB" id="A0AAW9DMW6"/>
<gene>
    <name evidence="3" type="ORF">SIL87_07010</name>
</gene>
<evidence type="ECO:0000313" key="3">
    <source>
        <dbReference type="EMBL" id="MDX5930509.1"/>
    </source>
</evidence>
<evidence type="ECO:0000259" key="2">
    <source>
        <dbReference type="SMART" id="SM00943"/>
    </source>
</evidence>
<dbReference type="SUPFAM" id="SSF56747">
    <property type="entry name" value="Prim-pol domain"/>
    <property type="match status" value="1"/>
</dbReference>
<sequence>MTLETALELNAETGWPIFFCLPNKTPACKRGFHAAVADPAAIRSLYRQFPGPLIGVPTGPASGISVLDLDTAKHPEAAAWLDQHRTRLGNTLVIQTRSGGQHWVYHDRPDLRCSVAKLAPGVDFRAAGGYVIWWAAHGGAVLDASPIAPWPAWLRNPEPKPEPAPRPIGEIRTPEKIERTIAGLVRTIAQAAEGARNSKLYWACHRLRELAERGELDRGAAIALARAAAAECALPARERELTIRSAFDGSAK</sequence>
<comment type="caution">
    <text evidence="3">The sequence shown here is derived from an EMBL/GenBank/DDBJ whole genome shotgun (WGS) entry which is preliminary data.</text>
</comment>
<dbReference type="SMART" id="SM00943">
    <property type="entry name" value="Prim-Pol"/>
    <property type="match status" value="1"/>
</dbReference>
<accession>A0AAW9DMW6</accession>
<keyword evidence="4" id="KW-1185">Reference proteome</keyword>
<dbReference type="SMART" id="SM00942">
    <property type="entry name" value="PriCT_1"/>
    <property type="match status" value="1"/>
</dbReference>
<dbReference type="EMBL" id="JAWXYB010000018">
    <property type="protein sequence ID" value="MDX5930509.1"/>
    <property type="molecule type" value="Genomic_DNA"/>
</dbReference>
<feature type="domain" description="Primase C-terminal 1" evidence="1">
    <location>
        <begin position="185"/>
        <end position="252"/>
    </location>
</feature>
<feature type="domain" description="DNA primase/polymerase bifunctional N-terminal" evidence="2">
    <location>
        <begin position="6"/>
        <end position="154"/>
    </location>
</feature>
<dbReference type="Proteomes" id="UP001279553">
    <property type="component" value="Unassembled WGS sequence"/>
</dbReference>